<comment type="caution">
    <text evidence="4">The sequence shown here is derived from an EMBL/GenBank/DDBJ whole genome shotgun (WGS) entry which is preliminary data.</text>
</comment>
<proteinExistence type="predicted"/>
<dbReference type="InterPro" id="IPR045438">
    <property type="entry name" value="EAD9"/>
</dbReference>
<organism evidence="4 5">
    <name type="scientific">Prochlorothrix hollandica PCC 9006 = CALU 1027</name>
    <dbReference type="NCBI Taxonomy" id="317619"/>
    <lineage>
        <taxon>Bacteria</taxon>
        <taxon>Bacillati</taxon>
        <taxon>Cyanobacteriota</taxon>
        <taxon>Cyanophyceae</taxon>
        <taxon>Prochlorotrichales</taxon>
        <taxon>Prochlorotrichaceae</taxon>
        <taxon>Prochlorothrix</taxon>
    </lineage>
</organism>
<dbReference type="Gene3D" id="1.20.58.90">
    <property type="match status" value="1"/>
</dbReference>
<dbReference type="Pfam" id="PF19962">
    <property type="entry name" value="EAD9"/>
    <property type="match status" value="1"/>
</dbReference>
<reference evidence="4" key="1">
    <citation type="submission" date="2012-04" db="EMBL/GenBank/DDBJ databases">
        <authorList>
            <person name="Borisov I.G."/>
            <person name="Ivanikova N.V."/>
            <person name="Pinevich A.V."/>
        </authorList>
    </citation>
    <scope>NUCLEOTIDE SEQUENCE</scope>
    <source>
        <strain evidence="4">CALU 1027</strain>
    </source>
</reference>
<feature type="coiled-coil region" evidence="1">
    <location>
        <begin position="126"/>
        <end position="183"/>
    </location>
</feature>
<sequence length="186" mass="20462">MAEGRATDRATGRATGDENVRLLQEQLAGKEKALILAPLEDKVRIRQQISELRREIAEVEDRLSAGETGRWREPGAAAVQSISEGQGFQANQPTGPVIQGNGNQVSVNYYGGEAGQQPTGQPPTGSRVQQLRRDRLERELDHLTQEYQAVADQVAVTLDPTVRVRLERQLEQLEARMGAIEADLTP</sequence>
<keyword evidence="5" id="KW-1185">Reference proteome</keyword>
<feature type="domain" description="Effector-associated" evidence="3">
    <location>
        <begin position="126"/>
        <end position="184"/>
    </location>
</feature>
<keyword evidence="1" id="KW-0175">Coiled coil</keyword>
<feature type="region of interest" description="Disordered" evidence="2">
    <location>
        <begin position="67"/>
        <end position="104"/>
    </location>
</feature>
<evidence type="ECO:0000256" key="2">
    <source>
        <dbReference type="SAM" id="MobiDB-lite"/>
    </source>
</evidence>
<feature type="compositionally biased region" description="Polar residues" evidence="2">
    <location>
        <begin position="80"/>
        <end position="104"/>
    </location>
</feature>
<accession>A0A0M2PT89</accession>
<evidence type="ECO:0000256" key="1">
    <source>
        <dbReference type="SAM" id="Coils"/>
    </source>
</evidence>
<dbReference type="AlphaFoldDB" id="A0A0M2PT89"/>
<dbReference type="STRING" id="317619.GCA_000332315_01395"/>
<dbReference type="EMBL" id="AJTX02000009">
    <property type="protein sequence ID" value="KKI98357.1"/>
    <property type="molecule type" value="Genomic_DNA"/>
</dbReference>
<dbReference type="RefSeq" id="WP_017711952.1">
    <property type="nucleotide sequence ID" value="NZ_KB235935.1"/>
</dbReference>
<evidence type="ECO:0000313" key="5">
    <source>
        <dbReference type="Proteomes" id="UP000034681"/>
    </source>
</evidence>
<dbReference type="Proteomes" id="UP000034681">
    <property type="component" value="Unassembled WGS sequence"/>
</dbReference>
<name>A0A0M2PT89_PROHO</name>
<evidence type="ECO:0000259" key="3">
    <source>
        <dbReference type="Pfam" id="PF19962"/>
    </source>
</evidence>
<protein>
    <recommendedName>
        <fullName evidence="3">Effector-associated domain-containing protein</fullName>
    </recommendedName>
</protein>
<gene>
    <name evidence="4" type="ORF">PROH_19590</name>
</gene>
<evidence type="ECO:0000313" key="4">
    <source>
        <dbReference type="EMBL" id="KKI98357.1"/>
    </source>
</evidence>